<dbReference type="SUPFAM" id="SSF81995">
    <property type="entry name" value="beta-sandwich domain of Sec23/24"/>
    <property type="match status" value="1"/>
</dbReference>
<feature type="compositionally biased region" description="Polar residues" evidence="1">
    <location>
        <begin position="125"/>
        <end position="141"/>
    </location>
</feature>
<protein>
    <submittedName>
        <fullName evidence="4">Homeobox protein 13-like</fullName>
    </submittedName>
</protein>
<dbReference type="Proteomes" id="UP000515146">
    <property type="component" value="Unplaced"/>
</dbReference>
<accession>A0A6P6XMX3</accession>
<keyword evidence="3" id="KW-1185">Reference proteome</keyword>
<feature type="compositionally biased region" description="Low complexity" evidence="1">
    <location>
        <begin position="94"/>
        <end position="124"/>
    </location>
</feature>
<evidence type="ECO:0000256" key="1">
    <source>
        <dbReference type="SAM" id="MobiDB-lite"/>
    </source>
</evidence>
<evidence type="ECO:0000313" key="4">
    <source>
        <dbReference type="RefSeq" id="XP_027194792.1"/>
    </source>
</evidence>
<feature type="domain" description="C2H2-type" evidence="2">
    <location>
        <begin position="188"/>
        <end position="212"/>
    </location>
</feature>
<feature type="domain" description="C2H2-type" evidence="2">
    <location>
        <begin position="219"/>
        <end position="239"/>
    </location>
</feature>
<feature type="compositionally biased region" description="Acidic residues" evidence="1">
    <location>
        <begin position="164"/>
        <end position="173"/>
    </location>
</feature>
<organism evidence="3 4">
    <name type="scientific">Dermatophagoides pteronyssinus</name>
    <name type="common">European house dust mite</name>
    <dbReference type="NCBI Taxonomy" id="6956"/>
    <lineage>
        <taxon>Eukaryota</taxon>
        <taxon>Metazoa</taxon>
        <taxon>Ecdysozoa</taxon>
        <taxon>Arthropoda</taxon>
        <taxon>Chelicerata</taxon>
        <taxon>Arachnida</taxon>
        <taxon>Acari</taxon>
        <taxon>Acariformes</taxon>
        <taxon>Sarcoptiformes</taxon>
        <taxon>Astigmata</taxon>
        <taxon>Psoroptidia</taxon>
        <taxon>Analgoidea</taxon>
        <taxon>Pyroglyphidae</taxon>
        <taxon>Dermatophagoidinae</taxon>
        <taxon>Dermatophagoides</taxon>
    </lineage>
</organism>
<evidence type="ECO:0000259" key="2">
    <source>
        <dbReference type="SMART" id="SM00355"/>
    </source>
</evidence>
<dbReference type="RefSeq" id="XP_027194792.1">
    <property type="nucleotide sequence ID" value="XM_027338991.1"/>
</dbReference>
<dbReference type="AlphaFoldDB" id="A0A6P6XMX3"/>
<dbReference type="KEGG" id="dpte:113789453"/>
<dbReference type="SMART" id="SM00355">
    <property type="entry name" value="ZnF_C2H2"/>
    <property type="match status" value="2"/>
</dbReference>
<feature type="compositionally biased region" description="Low complexity" evidence="1">
    <location>
        <begin position="52"/>
        <end position="82"/>
    </location>
</feature>
<reference evidence="4" key="1">
    <citation type="submission" date="2025-08" db="UniProtKB">
        <authorList>
            <consortium name="RefSeq"/>
        </authorList>
    </citation>
    <scope>IDENTIFICATION</scope>
    <source>
        <strain evidence="4">Airmid</strain>
    </source>
</reference>
<feature type="compositionally biased region" description="Basic and acidic residues" evidence="1">
    <location>
        <begin position="142"/>
        <end position="156"/>
    </location>
</feature>
<sequence length="241" mass="27893">MDKRSLNENQQSSEELSSIDIIKKYLRNRSDAEIQYSRNVLRINKEFRNDLSNFQNTNNNNMNSDKNRMVNSKNQSSSSTSKPIENDSVRNKDQQQQQQQQQHQQQQQQQQQQHQQQQHQQQQQSKNSKQRPTTTANNSNDYLKRKSDHIDIDSKKSNNLVNSDDSDDVDEGNSDLLDGKSTYLNGEFICSFKGCTYKSNNVKYLQLHQNAHYSHAKIYPCPKCSAVFLSEPGLHGHAHSC</sequence>
<feature type="compositionally biased region" description="Basic and acidic residues" evidence="1">
    <location>
        <begin position="84"/>
        <end position="93"/>
    </location>
</feature>
<name>A0A6P6XMX3_DERPT</name>
<feature type="region of interest" description="Disordered" evidence="1">
    <location>
        <begin position="52"/>
        <end position="175"/>
    </location>
</feature>
<dbReference type="InParanoid" id="A0A6P6XMX3"/>
<proteinExistence type="predicted"/>
<evidence type="ECO:0000313" key="3">
    <source>
        <dbReference type="Proteomes" id="UP000515146"/>
    </source>
</evidence>
<dbReference type="InterPro" id="IPR013087">
    <property type="entry name" value="Znf_C2H2_type"/>
</dbReference>
<gene>
    <name evidence="4" type="primary">LOC113789453</name>
</gene>